<keyword evidence="2" id="KW-1185">Reference proteome</keyword>
<comment type="caution">
    <text evidence="1">The sequence shown here is derived from an EMBL/GenBank/DDBJ whole genome shotgun (WGS) entry which is preliminary data.</text>
</comment>
<gene>
    <name evidence="1" type="primary">A01g501250.1_BraROA</name>
    <name evidence="1" type="ORF">IGI04_000836</name>
</gene>
<sequence length="95" mass="10567">MNDSRNPSGITFAEAIEPLKCILKHLSFYSDRYPYPVLQSQSHSFKTKIRCLPGSKTRFSSLASFIQKSISSSMSSIKGSSSFACSIFNVKNHPN</sequence>
<proteinExistence type="predicted"/>
<protein>
    <submittedName>
        <fullName evidence="1">Uncharacterized protein</fullName>
    </submittedName>
</protein>
<evidence type="ECO:0000313" key="2">
    <source>
        <dbReference type="Proteomes" id="UP000823674"/>
    </source>
</evidence>
<organism evidence="1 2">
    <name type="scientific">Brassica rapa subsp. trilocularis</name>
    <dbReference type="NCBI Taxonomy" id="1813537"/>
    <lineage>
        <taxon>Eukaryota</taxon>
        <taxon>Viridiplantae</taxon>
        <taxon>Streptophyta</taxon>
        <taxon>Embryophyta</taxon>
        <taxon>Tracheophyta</taxon>
        <taxon>Spermatophyta</taxon>
        <taxon>Magnoliopsida</taxon>
        <taxon>eudicotyledons</taxon>
        <taxon>Gunneridae</taxon>
        <taxon>Pentapetalae</taxon>
        <taxon>rosids</taxon>
        <taxon>malvids</taxon>
        <taxon>Brassicales</taxon>
        <taxon>Brassicaceae</taxon>
        <taxon>Brassiceae</taxon>
        <taxon>Brassica</taxon>
    </lineage>
</organism>
<reference evidence="1 2" key="1">
    <citation type="submission" date="2021-03" db="EMBL/GenBank/DDBJ databases">
        <authorList>
            <person name="King G.J."/>
            <person name="Bancroft I."/>
            <person name="Baten A."/>
            <person name="Bloomfield J."/>
            <person name="Borpatragohain P."/>
            <person name="He Z."/>
            <person name="Irish N."/>
            <person name="Irwin J."/>
            <person name="Liu K."/>
            <person name="Mauleon R.P."/>
            <person name="Moore J."/>
            <person name="Morris R."/>
            <person name="Ostergaard L."/>
            <person name="Wang B."/>
            <person name="Wells R."/>
        </authorList>
    </citation>
    <scope>NUCLEOTIDE SEQUENCE [LARGE SCALE GENOMIC DNA]</scope>
    <source>
        <strain evidence="1">R-o-18</strain>
        <tissue evidence="1">Leaf</tissue>
    </source>
</reference>
<accession>A0ABQ7NQW8</accession>
<dbReference type="Proteomes" id="UP000823674">
    <property type="component" value="Chromosome A01"/>
</dbReference>
<name>A0ABQ7NQW8_BRACM</name>
<evidence type="ECO:0000313" key="1">
    <source>
        <dbReference type="EMBL" id="KAG5413269.1"/>
    </source>
</evidence>
<dbReference type="EMBL" id="JADBGQ010000001">
    <property type="protein sequence ID" value="KAG5413269.1"/>
    <property type="molecule type" value="Genomic_DNA"/>
</dbReference>